<dbReference type="PANTHER" id="PTHR43709">
    <property type="entry name" value="ACONITATE ISOMERASE-RELATED"/>
    <property type="match status" value="1"/>
</dbReference>
<dbReference type="AlphaFoldDB" id="A0A1G5RXA5"/>
<dbReference type="Proteomes" id="UP000199208">
    <property type="component" value="Unassembled WGS sequence"/>
</dbReference>
<gene>
    <name evidence="3" type="ORF">SAMN03080599_01377</name>
</gene>
<evidence type="ECO:0008006" key="5">
    <source>
        <dbReference type="Google" id="ProtNLM"/>
    </source>
</evidence>
<dbReference type="OrthoDB" id="9779763at2"/>
<dbReference type="PANTHER" id="PTHR43709:SF2">
    <property type="entry name" value="DUF453 DOMAIN PROTEIN (AFU_ORTHOLOGUE AFUA_6G00360)"/>
    <property type="match status" value="1"/>
</dbReference>
<dbReference type="STRING" id="1120920.SAMN03080599_01377"/>
<protein>
    <recommendedName>
        <fullName evidence="5">3-methylitaconate isomerase</fullName>
    </recommendedName>
</protein>
<evidence type="ECO:0000256" key="1">
    <source>
        <dbReference type="ARBA" id="ARBA00007673"/>
    </source>
</evidence>
<sequence length="388" mass="41899">MFEPNKKIPCVYMRGGTSKALFFNDKDLPTNEEERDRIILSAFGTPDRRQIDGMGGANTSTSKCAIIKKSDRPDADIEYDFGQVDVNNPIVGKTMNCGNISSAVGPYAIDEGLVPATEPMTTVRIFNTNTQKIIVSQVPVKDGKAMTEGEFAIDGVPGTGAKITLKFMNPQGAASGKLLPTGSPKDEIVIDGKKYEFSFVDAANPVIFVHPEDFGLSGTETPAQFNALPNCGEICRILEIIRGTGAITIGYAKDLEEARIHSQTLPKIAFVTSPVAYEAGSGEQIKSDRIDIVGRLFSVGMKMIDAYMGTGAICTITAANTPGTIVNDIVGKQKNSHQIDHVRIGHPWGVMDVFADLAIHEDGSYEVLSGNLERTARRIMEGFVFVRA</sequence>
<dbReference type="InterPro" id="IPR007400">
    <property type="entry name" value="PrpF-like"/>
</dbReference>
<name>A0A1G5RXA5_9FIRM</name>
<evidence type="ECO:0000313" key="4">
    <source>
        <dbReference type="Proteomes" id="UP000199208"/>
    </source>
</evidence>
<accession>A0A1G5RXA5</accession>
<dbReference type="GO" id="GO:0016853">
    <property type="term" value="F:isomerase activity"/>
    <property type="evidence" value="ECO:0007669"/>
    <property type="project" value="UniProtKB-KW"/>
</dbReference>
<keyword evidence="2" id="KW-0413">Isomerase</keyword>
<proteinExistence type="inferred from homology"/>
<comment type="similarity">
    <text evidence="1">Belongs to the PrpF family.</text>
</comment>
<organism evidence="3 4">
    <name type="scientific">Acidaminobacter hydrogenoformans DSM 2784</name>
    <dbReference type="NCBI Taxonomy" id="1120920"/>
    <lineage>
        <taxon>Bacteria</taxon>
        <taxon>Bacillati</taxon>
        <taxon>Bacillota</taxon>
        <taxon>Clostridia</taxon>
        <taxon>Peptostreptococcales</taxon>
        <taxon>Acidaminobacteraceae</taxon>
        <taxon>Acidaminobacter</taxon>
    </lineage>
</organism>
<dbReference type="EMBL" id="FMWL01000005">
    <property type="protein sequence ID" value="SCZ78673.1"/>
    <property type="molecule type" value="Genomic_DNA"/>
</dbReference>
<keyword evidence="4" id="KW-1185">Reference proteome</keyword>
<dbReference type="RefSeq" id="WP_092590160.1">
    <property type="nucleotide sequence ID" value="NZ_FMWL01000005.1"/>
</dbReference>
<dbReference type="Gene3D" id="3.10.310.10">
    <property type="entry name" value="Diaminopimelate Epimerase, Chain A, domain 1"/>
    <property type="match status" value="2"/>
</dbReference>
<evidence type="ECO:0000256" key="2">
    <source>
        <dbReference type="ARBA" id="ARBA00023235"/>
    </source>
</evidence>
<reference evidence="3 4" key="1">
    <citation type="submission" date="2016-10" db="EMBL/GenBank/DDBJ databases">
        <authorList>
            <person name="de Groot N.N."/>
        </authorList>
    </citation>
    <scope>NUCLEOTIDE SEQUENCE [LARGE SCALE GENOMIC DNA]</scope>
    <source>
        <strain evidence="3 4">DSM 2784</strain>
    </source>
</reference>
<dbReference type="SUPFAM" id="SSF54506">
    <property type="entry name" value="Diaminopimelate epimerase-like"/>
    <property type="match status" value="2"/>
</dbReference>
<evidence type="ECO:0000313" key="3">
    <source>
        <dbReference type="EMBL" id="SCZ78673.1"/>
    </source>
</evidence>
<dbReference type="Pfam" id="PF04303">
    <property type="entry name" value="PrpF"/>
    <property type="match status" value="1"/>
</dbReference>